<dbReference type="InterPro" id="IPR036097">
    <property type="entry name" value="HisK_dim/P_sf"/>
</dbReference>
<feature type="domain" description="PAS" evidence="8">
    <location>
        <begin position="640"/>
        <end position="682"/>
    </location>
</feature>
<name>A0A502GI49_9PROT</name>
<comment type="catalytic activity">
    <reaction evidence="1">
        <text>ATP + protein L-histidine = ADP + protein N-phospho-L-histidine.</text>
        <dbReference type="EC" id="2.7.13.3"/>
    </reaction>
</comment>
<dbReference type="InterPro" id="IPR000014">
    <property type="entry name" value="PAS"/>
</dbReference>
<dbReference type="EMBL" id="RCZP01000002">
    <property type="protein sequence ID" value="TPG60413.1"/>
    <property type="molecule type" value="Genomic_DNA"/>
</dbReference>
<keyword evidence="4" id="KW-0808">Transferase</keyword>
<dbReference type="Gene3D" id="3.30.565.10">
    <property type="entry name" value="Histidine kinase-like ATPase, C-terminal domain"/>
    <property type="match status" value="1"/>
</dbReference>
<dbReference type="Pfam" id="PF02518">
    <property type="entry name" value="HATPase_c"/>
    <property type="match status" value="1"/>
</dbReference>
<dbReference type="SMART" id="SM00388">
    <property type="entry name" value="HisKA"/>
    <property type="match status" value="1"/>
</dbReference>
<reference evidence="9 10" key="1">
    <citation type="journal article" date="2019" name="Environ. Microbiol.">
        <title>Species interactions and distinct microbial communities in high Arctic permafrost affected cryosols are associated with the CH4 and CO2 gas fluxes.</title>
        <authorList>
            <person name="Altshuler I."/>
            <person name="Hamel J."/>
            <person name="Turney S."/>
            <person name="Magnuson E."/>
            <person name="Levesque R."/>
            <person name="Greer C."/>
            <person name="Whyte L.G."/>
        </authorList>
    </citation>
    <scope>NUCLEOTIDE SEQUENCE [LARGE SCALE GENOMIC DNA]</scope>
    <source>
        <strain evidence="9 10">S9.3B</strain>
    </source>
</reference>
<evidence type="ECO:0000313" key="9">
    <source>
        <dbReference type="EMBL" id="TPG60413.1"/>
    </source>
</evidence>
<dbReference type="SMART" id="SM00387">
    <property type="entry name" value="HATPase_c"/>
    <property type="match status" value="1"/>
</dbReference>
<feature type="region of interest" description="Disordered" evidence="6">
    <location>
        <begin position="23"/>
        <end position="179"/>
    </location>
</feature>
<dbReference type="Pfam" id="PF12860">
    <property type="entry name" value="PAS_7"/>
    <property type="match status" value="4"/>
</dbReference>
<evidence type="ECO:0000259" key="7">
    <source>
        <dbReference type="PROSITE" id="PS50109"/>
    </source>
</evidence>
<dbReference type="PRINTS" id="PR00344">
    <property type="entry name" value="BCTRLSENSOR"/>
</dbReference>
<dbReference type="InterPro" id="IPR036890">
    <property type="entry name" value="HATPase_C_sf"/>
</dbReference>
<dbReference type="SMART" id="SM00091">
    <property type="entry name" value="PAS"/>
    <property type="match status" value="3"/>
</dbReference>
<evidence type="ECO:0000256" key="1">
    <source>
        <dbReference type="ARBA" id="ARBA00000085"/>
    </source>
</evidence>
<feature type="region of interest" description="Disordered" evidence="6">
    <location>
        <begin position="214"/>
        <end position="263"/>
    </location>
</feature>
<feature type="compositionally biased region" description="Pro residues" evidence="6">
    <location>
        <begin position="246"/>
        <end position="256"/>
    </location>
</feature>
<dbReference type="SUPFAM" id="SSF47384">
    <property type="entry name" value="Homodimeric domain of signal transducing histidine kinase"/>
    <property type="match status" value="1"/>
</dbReference>
<dbReference type="PANTHER" id="PTHR43047">
    <property type="entry name" value="TWO-COMPONENT HISTIDINE PROTEIN KINASE"/>
    <property type="match status" value="1"/>
</dbReference>
<dbReference type="SUPFAM" id="SSF55874">
    <property type="entry name" value="ATPase domain of HSP90 chaperone/DNA topoisomerase II/histidine kinase"/>
    <property type="match status" value="1"/>
</dbReference>
<comment type="caution">
    <text evidence="9">The sequence shown here is derived from an EMBL/GenBank/DDBJ whole genome shotgun (WGS) entry which is preliminary data.</text>
</comment>
<accession>A0A502GI49</accession>
<dbReference type="InterPro" id="IPR004358">
    <property type="entry name" value="Sig_transdc_His_kin-like_C"/>
</dbReference>
<dbReference type="EC" id="2.7.13.3" evidence="2"/>
<dbReference type="Pfam" id="PF00512">
    <property type="entry name" value="HisKA"/>
    <property type="match status" value="1"/>
</dbReference>
<dbReference type="CDD" id="cd00082">
    <property type="entry name" value="HisKA"/>
    <property type="match status" value="1"/>
</dbReference>
<dbReference type="GO" id="GO:0000155">
    <property type="term" value="F:phosphorelay sensor kinase activity"/>
    <property type="evidence" value="ECO:0007669"/>
    <property type="project" value="InterPro"/>
</dbReference>
<keyword evidence="10" id="KW-1185">Reference proteome</keyword>
<evidence type="ECO:0000256" key="3">
    <source>
        <dbReference type="ARBA" id="ARBA00022553"/>
    </source>
</evidence>
<feature type="compositionally biased region" description="Low complexity" evidence="6">
    <location>
        <begin position="62"/>
        <end position="107"/>
    </location>
</feature>
<dbReference type="InterPro" id="IPR035965">
    <property type="entry name" value="PAS-like_dom_sf"/>
</dbReference>
<organism evidence="9 10">
    <name type="scientific">Muricoccus nepalensis</name>
    <dbReference type="NCBI Taxonomy" id="1854500"/>
    <lineage>
        <taxon>Bacteria</taxon>
        <taxon>Pseudomonadati</taxon>
        <taxon>Pseudomonadota</taxon>
        <taxon>Alphaproteobacteria</taxon>
        <taxon>Acetobacterales</taxon>
        <taxon>Roseomonadaceae</taxon>
        <taxon>Muricoccus</taxon>
    </lineage>
</organism>
<dbReference type="PROSITE" id="PS50112">
    <property type="entry name" value="PAS"/>
    <property type="match status" value="1"/>
</dbReference>
<dbReference type="Gene3D" id="1.10.287.130">
    <property type="match status" value="1"/>
</dbReference>
<keyword evidence="3" id="KW-0597">Phosphoprotein</keyword>
<evidence type="ECO:0000256" key="5">
    <source>
        <dbReference type="ARBA" id="ARBA00022777"/>
    </source>
</evidence>
<dbReference type="CDD" id="cd00130">
    <property type="entry name" value="PAS"/>
    <property type="match status" value="2"/>
</dbReference>
<gene>
    <name evidence="9" type="ORF">EAH89_03270</name>
</gene>
<protein>
    <recommendedName>
        <fullName evidence="2">histidine kinase</fullName>
        <ecNumber evidence="2">2.7.13.3</ecNumber>
    </recommendedName>
</protein>
<feature type="compositionally biased region" description="Low complexity" evidence="6">
    <location>
        <begin position="131"/>
        <end position="143"/>
    </location>
</feature>
<dbReference type="Proteomes" id="UP000317078">
    <property type="component" value="Unassembled WGS sequence"/>
</dbReference>
<evidence type="ECO:0000256" key="6">
    <source>
        <dbReference type="SAM" id="MobiDB-lite"/>
    </source>
</evidence>
<dbReference type="OrthoDB" id="8477115at2"/>
<dbReference type="Gene3D" id="3.30.450.20">
    <property type="entry name" value="PAS domain"/>
    <property type="match status" value="3"/>
</dbReference>
<dbReference type="InterPro" id="IPR003594">
    <property type="entry name" value="HATPase_dom"/>
</dbReference>
<dbReference type="SUPFAM" id="SSF55785">
    <property type="entry name" value="PYP-like sensor domain (PAS domain)"/>
    <property type="match status" value="4"/>
</dbReference>
<dbReference type="InterPro" id="IPR005467">
    <property type="entry name" value="His_kinase_dom"/>
</dbReference>
<evidence type="ECO:0000256" key="2">
    <source>
        <dbReference type="ARBA" id="ARBA00012438"/>
    </source>
</evidence>
<dbReference type="InterPro" id="IPR003661">
    <property type="entry name" value="HisK_dim/P_dom"/>
</dbReference>
<proteinExistence type="predicted"/>
<evidence type="ECO:0000259" key="8">
    <source>
        <dbReference type="PROSITE" id="PS50112"/>
    </source>
</evidence>
<evidence type="ECO:0000256" key="4">
    <source>
        <dbReference type="ARBA" id="ARBA00022679"/>
    </source>
</evidence>
<evidence type="ECO:0000313" key="10">
    <source>
        <dbReference type="Proteomes" id="UP000317078"/>
    </source>
</evidence>
<feature type="domain" description="Histidine kinase" evidence="7">
    <location>
        <begin position="785"/>
        <end position="1002"/>
    </location>
</feature>
<dbReference type="PANTHER" id="PTHR43047:SF78">
    <property type="entry name" value="SENSORY_REGULATORY PROTEIN RPFC"/>
    <property type="match status" value="1"/>
</dbReference>
<dbReference type="AlphaFoldDB" id="A0A502GI49"/>
<keyword evidence="5" id="KW-0418">Kinase</keyword>
<sequence length="1006" mass="106644">MGAPLLGAADRPRLRGRAGLVLAEGGHPEGLRAAPGAASRPRRPAGGGGLVHGRLRLRGGPHRCLPLAPRHPSRPRAAALRRPSLDRAVPAAPAARRPARGGAAAAARPRHGGAGRAGHAGGRLRRGAPGGLRLQHLPADGRPPGAGGLRRPVALRPQPSGEYCRRSVQPPLAGYPVGRRRPSLGGLGARALAPGRGAAGVAWLRGGGDAAVWPGRGNPAERRAGLAGNAAPGRRRRGPRRGDHPPAQPAPAPPGDPGVTALPCRDNPPWVVLDSLPAGVAVYDAAGRLSYANAAFWAQAGEAARPLPPGTPVAEVAALMARAGHYGTEGPDDRREAVAALDRRRVYRFLACNAAGRWHEMTSTPLPGGGSLSLSMDITGIRRSEAEAVEHAALLEAILDRLDTGVSVSNHAGRLTYFNRAYDRLISTEHGAIRLGMTRAEVFEHLRRAGELDRMTPEEVADLPLRGVRETSVFRRERPDGSTLWIRARPVPEGGVLTEVGDVTALRQAEQAAQERAALLDGVLAALPHGVCVYGPDRRVRMVNAAYQSIMAGAEVAIGEHQRDIFARRVAEGEFGPERDPALAMPAEGLDHPEAYERTRRRPNGTLVSVRLVPLPDGGQVVVMTDVTALTHAEERAERRAATLQAMLDNQPDGVALFDAEGHLIAANALAAHMTGLTVEQMKPGTHLLDLRQFQVAAKEFGPDEQDARSFVAWRGDRPLETRNRYIRRRPDGTILEVRTDLTPDGGFIRTYRDVTEERRVRAELEAARDAAEAASRAKSGFLATMTHELRTPLHAVIGFSEAIIEEHRLDLIRDHAAEVLSAGRQLLGLVDGLLEATRIEAGTLALRGAVFDPAPVLRAAANARRNAAKEARVDLVLDVPDRLPPMRGDPTRFGQVLDALLSNAVKFTQPGGRVVLAGAPAEGGGSAVSLTDTGIGMAPESIPRAFEAFTQLEAGLDRRYAGSGLGLYLARAIAEAMGLGLTLESMPGLGTTARLALPPAEEAPT</sequence>
<dbReference type="PROSITE" id="PS50109">
    <property type="entry name" value="HIS_KIN"/>
    <property type="match status" value="1"/>
</dbReference>